<accession>A0A814PRM9</accession>
<dbReference type="Proteomes" id="UP000681722">
    <property type="component" value="Unassembled WGS sequence"/>
</dbReference>
<gene>
    <name evidence="1" type="ORF">GPM918_LOCUS19174</name>
    <name evidence="2" type="ORF">SRO942_LOCUS19173</name>
</gene>
<protein>
    <submittedName>
        <fullName evidence="1">Uncharacterized protein</fullName>
    </submittedName>
</protein>
<evidence type="ECO:0000313" key="1">
    <source>
        <dbReference type="EMBL" id="CAF1109787.1"/>
    </source>
</evidence>
<reference evidence="1" key="1">
    <citation type="submission" date="2021-02" db="EMBL/GenBank/DDBJ databases">
        <authorList>
            <person name="Nowell W R."/>
        </authorList>
    </citation>
    <scope>NUCLEOTIDE SEQUENCE</scope>
</reference>
<proteinExistence type="predicted"/>
<keyword evidence="3" id="KW-1185">Reference proteome</keyword>
<evidence type="ECO:0000313" key="2">
    <source>
        <dbReference type="EMBL" id="CAF3874298.1"/>
    </source>
</evidence>
<organism evidence="1 3">
    <name type="scientific">Didymodactylos carnosus</name>
    <dbReference type="NCBI Taxonomy" id="1234261"/>
    <lineage>
        <taxon>Eukaryota</taxon>
        <taxon>Metazoa</taxon>
        <taxon>Spiralia</taxon>
        <taxon>Gnathifera</taxon>
        <taxon>Rotifera</taxon>
        <taxon>Eurotatoria</taxon>
        <taxon>Bdelloidea</taxon>
        <taxon>Philodinida</taxon>
        <taxon>Philodinidae</taxon>
        <taxon>Didymodactylos</taxon>
    </lineage>
</organism>
<dbReference type="EMBL" id="CAJNOQ010005736">
    <property type="protein sequence ID" value="CAF1109787.1"/>
    <property type="molecule type" value="Genomic_DNA"/>
</dbReference>
<comment type="caution">
    <text evidence="1">The sequence shown here is derived from an EMBL/GenBank/DDBJ whole genome shotgun (WGS) entry which is preliminary data.</text>
</comment>
<dbReference type="OrthoDB" id="10020787at2759"/>
<dbReference type="AlphaFoldDB" id="A0A814PRM9"/>
<dbReference type="Proteomes" id="UP000663829">
    <property type="component" value="Unassembled WGS sequence"/>
</dbReference>
<evidence type="ECO:0000313" key="3">
    <source>
        <dbReference type="Proteomes" id="UP000663829"/>
    </source>
</evidence>
<name>A0A814PRM9_9BILA</name>
<dbReference type="EMBL" id="CAJOBC010005737">
    <property type="protein sequence ID" value="CAF3874298.1"/>
    <property type="molecule type" value="Genomic_DNA"/>
</dbReference>
<sequence length="75" mass="8731">MHHFIVAVQLLRDEHTYQHHQAEESNIQARKRIKVYNDIDNKLKKLLISHSSGMLTNVHLAIKCGRAVKTNYIVL</sequence>